<dbReference type="GO" id="GO:0000455">
    <property type="term" value="P:enzyme-directed rRNA pseudouridine synthesis"/>
    <property type="evidence" value="ECO:0007669"/>
    <property type="project" value="TreeGrafter"/>
</dbReference>
<evidence type="ECO:0000256" key="2">
    <source>
        <dbReference type="ARBA" id="ARBA00010876"/>
    </source>
</evidence>
<evidence type="ECO:0000259" key="6">
    <source>
        <dbReference type="Pfam" id="PF00849"/>
    </source>
</evidence>
<keyword evidence="3 7" id="KW-0413">Isomerase</keyword>
<comment type="similarity">
    <text evidence="2">Belongs to the pseudouridine synthase RluA family.</text>
</comment>
<dbReference type="Pfam" id="PF00849">
    <property type="entry name" value="PseudoU_synth_2"/>
    <property type="match status" value="1"/>
</dbReference>
<dbReference type="Gene3D" id="3.30.2350.10">
    <property type="entry name" value="Pseudouridine synthase"/>
    <property type="match status" value="1"/>
</dbReference>
<dbReference type="CDD" id="cd02869">
    <property type="entry name" value="PseudoU_synth_RluA_like"/>
    <property type="match status" value="1"/>
</dbReference>
<dbReference type="PANTHER" id="PTHR21600:SF44">
    <property type="entry name" value="RIBOSOMAL LARGE SUBUNIT PSEUDOURIDINE SYNTHASE D"/>
    <property type="match status" value="1"/>
</dbReference>
<dbReference type="PROSITE" id="PS01129">
    <property type="entry name" value="PSI_RLU"/>
    <property type="match status" value="1"/>
</dbReference>
<dbReference type="SUPFAM" id="SSF55120">
    <property type="entry name" value="Pseudouridine synthase"/>
    <property type="match status" value="1"/>
</dbReference>
<dbReference type="InterPro" id="IPR020103">
    <property type="entry name" value="PsdUridine_synth_cat_dom_sf"/>
</dbReference>
<name>A0A128ECQ8_9BACT</name>
<protein>
    <recommendedName>
        <fullName evidence="4">RNA pseudouridylate synthase</fullName>
    </recommendedName>
    <alternativeName>
        <fullName evidence="5">RNA-uridine isomerase</fullName>
    </alternativeName>
</protein>
<accession>A0A128ECQ8</accession>
<dbReference type="GO" id="GO:0003723">
    <property type="term" value="F:RNA binding"/>
    <property type="evidence" value="ECO:0007669"/>
    <property type="project" value="InterPro"/>
</dbReference>
<comment type="catalytic activity">
    <reaction evidence="1">
        <text>a uridine in RNA = a pseudouridine in RNA</text>
        <dbReference type="Rhea" id="RHEA:48348"/>
        <dbReference type="Rhea" id="RHEA-COMP:12068"/>
        <dbReference type="Rhea" id="RHEA-COMP:12069"/>
        <dbReference type="ChEBI" id="CHEBI:65314"/>
        <dbReference type="ChEBI" id="CHEBI:65315"/>
    </reaction>
</comment>
<evidence type="ECO:0000313" key="8">
    <source>
        <dbReference type="Proteomes" id="UP000069632"/>
    </source>
</evidence>
<evidence type="ECO:0000313" key="7">
    <source>
        <dbReference type="EMBL" id="CZE46277.1"/>
    </source>
</evidence>
<dbReference type="InterPro" id="IPR006224">
    <property type="entry name" value="PsdUridine_synth_RluA-like_CS"/>
</dbReference>
<dbReference type="GO" id="GO:0009982">
    <property type="term" value="F:pseudouridine synthase activity"/>
    <property type="evidence" value="ECO:0007669"/>
    <property type="project" value="InterPro"/>
</dbReference>
<dbReference type="Proteomes" id="UP000069632">
    <property type="component" value="Unassembled WGS sequence"/>
</dbReference>
<dbReference type="InterPro" id="IPR050188">
    <property type="entry name" value="RluA_PseudoU_synthase"/>
</dbReference>
<dbReference type="GO" id="GO:0140098">
    <property type="term" value="F:catalytic activity, acting on RNA"/>
    <property type="evidence" value="ECO:0007669"/>
    <property type="project" value="UniProtKB-ARBA"/>
</dbReference>
<dbReference type="InterPro" id="IPR006145">
    <property type="entry name" value="PsdUridine_synth_RsuA/RluA"/>
</dbReference>
<feature type="domain" description="Pseudouridine synthase RsuA/RluA-like" evidence="6">
    <location>
        <begin position="78"/>
        <end position="225"/>
    </location>
</feature>
<organism evidence="7 8">
    <name type="scientific">Campylobacter geochelonis</name>
    <dbReference type="NCBI Taxonomy" id="1780362"/>
    <lineage>
        <taxon>Bacteria</taxon>
        <taxon>Pseudomonadati</taxon>
        <taxon>Campylobacterota</taxon>
        <taxon>Epsilonproteobacteria</taxon>
        <taxon>Campylobacterales</taxon>
        <taxon>Campylobacteraceae</taxon>
        <taxon>Campylobacter</taxon>
    </lineage>
</organism>
<evidence type="ECO:0000256" key="1">
    <source>
        <dbReference type="ARBA" id="ARBA00000073"/>
    </source>
</evidence>
<proteinExistence type="inferred from homology"/>
<dbReference type="PANTHER" id="PTHR21600">
    <property type="entry name" value="MITOCHONDRIAL RNA PSEUDOURIDINE SYNTHASE"/>
    <property type="match status" value="1"/>
</dbReference>
<evidence type="ECO:0000256" key="5">
    <source>
        <dbReference type="ARBA" id="ARBA00033164"/>
    </source>
</evidence>
<dbReference type="AlphaFoldDB" id="A0A128ECQ8"/>
<dbReference type="RefSeq" id="WP_075539927.1">
    <property type="nucleotide sequence ID" value="NZ_CP053844.1"/>
</dbReference>
<sequence length="301" mass="34142">MPYNKKNIATATGQKAYEILLKNGYSMKSAQSLIDRGRMINNDLVVKGKNQVLYGDVFLIVYECLPRGLKPVFEDEEFAVFDKPSGVLTHQNGRSCQYSLNDEIISLFGANAKVAHRLDKETSGLILVAKNKEAEVCFKKMFEEKLIKKEYLAFARGKTESKFEVSVNLAQNLGAKSLKNKMFTSKNGKESLTKFETIEYLDKFDISYLRCIPKTGRQHQIRAHLDYAGHAILGDTMYGVSDEVACDFLDEKISQESRVEICGSSRLLLHSNLLEFIYKGQIYSIKSCVDVKNEFLKCIDY</sequence>
<evidence type="ECO:0000256" key="3">
    <source>
        <dbReference type="ARBA" id="ARBA00023235"/>
    </source>
</evidence>
<keyword evidence="8" id="KW-1185">Reference proteome</keyword>
<dbReference type="OrthoDB" id="128480at2"/>
<reference evidence="7 8" key="1">
    <citation type="submission" date="2016-02" db="EMBL/GenBank/DDBJ databases">
        <authorList>
            <consortium name="Pathogen Informatics"/>
        </authorList>
    </citation>
    <scope>NUCLEOTIDE SEQUENCE [LARGE SCALE GENOMIC DNA]</scope>
    <source>
        <strain evidence="7 8">RC20</strain>
    </source>
</reference>
<dbReference type="EMBL" id="FIZP01000001">
    <property type="protein sequence ID" value="CZE46277.1"/>
    <property type="molecule type" value="Genomic_DNA"/>
</dbReference>
<evidence type="ECO:0000256" key="4">
    <source>
        <dbReference type="ARBA" id="ARBA00031870"/>
    </source>
</evidence>
<gene>
    <name evidence="7" type="primary">rluC</name>
    <name evidence="7" type="ORF">ERS672216_00284</name>
</gene>